<keyword evidence="2" id="KW-1185">Reference proteome</keyword>
<name>A0A212FNF6_DANPL</name>
<dbReference type="EMBL" id="AGBW02005533">
    <property type="protein sequence ID" value="OWR55282.1"/>
    <property type="molecule type" value="Genomic_DNA"/>
</dbReference>
<gene>
    <name evidence="1" type="ORF">KGM_202804B</name>
</gene>
<protein>
    <submittedName>
        <fullName evidence="1">Uncharacterized protein</fullName>
    </submittedName>
</protein>
<organism evidence="1 2">
    <name type="scientific">Danaus plexippus plexippus</name>
    <dbReference type="NCBI Taxonomy" id="278856"/>
    <lineage>
        <taxon>Eukaryota</taxon>
        <taxon>Metazoa</taxon>
        <taxon>Ecdysozoa</taxon>
        <taxon>Arthropoda</taxon>
        <taxon>Hexapoda</taxon>
        <taxon>Insecta</taxon>
        <taxon>Pterygota</taxon>
        <taxon>Neoptera</taxon>
        <taxon>Endopterygota</taxon>
        <taxon>Lepidoptera</taxon>
        <taxon>Glossata</taxon>
        <taxon>Ditrysia</taxon>
        <taxon>Papilionoidea</taxon>
        <taxon>Nymphalidae</taxon>
        <taxon>Danainae</taxon>
        <taxon>Danaini</taxon>
        <taxon>Danaina</taxon>
        <taxon>Danaus</taxon>
        <taxon>Danaus</taxon>
    </lineage>
</organism>
<dbReference type="KEGG" id="dpl:KGM_202804B"/>
<feature type="non-terminal residue" evidence="1">
    <location>
        <position position="1"/>
    </location>
</feature>
<reference evidence="1 2" key="1">
    <citation type="journal article" date="2011" name="Cell">
        <title>The monarch butterfly genome yields insights into long-distance migration.</title>
        <authorList>
            <person name="Zhan S."/>
            <person name="Merlin C."/>
            <person name="Boore J.L."/>
            <person name="Reppert S.M."/>
        </authorList>
    </citation>
    <scope>NUCLEOTIDE SEQUENCE [LARGE SCALE GENOMIC DNA]</scope>
    <source>
        <strain evidence="1">F-2</strain>
    </source>
</reference>
<sequence length="8" mass="950">VLVTMCER</sequence>
<comment type="caution">
    <text evidence="1">The sequence shown here is derived from an EMBL/GenBank/DDBJ whole genome shotgun (WGS) entry which is preliminary data.</text>
</comment>
<dbReference type="InParanoid" id="A0A212FNF6"/>
<evidence type="ECO:0000313" key="1">
    <source>
        <dbReference type="EMBL" id="OWR55282.1"/>
    </source>
</evidence>
<accession>A0A212FNF6</accession>
<dbReference type="Proteomes" id="UP000007151">
    <property type="component" value="Unassembled WGS sequence"/>
</dbReference>
<proteinExistence type="predicted"/>
<evidence type="ECO:0000313" key="2">
    <source>
        <dbReference type="Proteomes" id="UP000007151"/>
    </source>
</evidence>